<feature type="transmembrane region" description="Helical" evidence="8">
    <location>
        <begin position="247"/>
        <end position="270"/>
    </location>
</feature>
<reference evidence="11 12" key="1">
    <citation type="submission" date="2020-08" db="EMBL/GenBank/DDBJ databases">
        <title>Genomic Encyclopedia of Type Strains, Phase IV (KMG-IV): sequencing the most valuable type-strain genomes for metagenomic binning, comparative biology and taxonomic classification.</title>
        <authorList>
            <person name="Goeker M."/>
        </authorList>
    </citation>
    <scope>NUCLEOTIDE SEQUENCE [LARGE SCALE GENOMIC DNA]</scope>
    <source>
        <strain evidence="11 12">DSM 25897</strain>
    </source>
</reference>
<evidence type="ECO:0000259" key="10">
    <source>
        <dbReference type="Pfam" id="PF00662"/>
    </source>
</evidence>
<feature type="domain" description="NADH-Ubiquinone oxidoreductase (complex I) chain 5 N-terminal" evidence="10">
    <location>
        <begin position="74"/>
        <end position="115"/>
    </location>
</feature>
<dbReference type="Proteomes" id="UP000519004">
    <property type="component" value="Unassembled WGS sequence"/>
</dbReference>
<keyword evidence="4 7" id="KW-0812">Transmembrane</keyword>
<feature type="transmembrane region" description="Helical" evidence="8">
    <location>
        <begin position="79"/>
        <end position="102"/>
    </location>
</feature>
<dbReference type="PANTHER" id="PTHR42703:SF1">
    <property type="entry name" value="NA(+)_H(+) ANTIPORTER SUBUNIT D1"/>
    <property type="match status" value="1"/>
</dbReference>
<evidence type="ECO:0000256" key="2">
    <source>
        <dbReference type="ARBA" id="ARBA00005346"/>
    </source>
</evidence>
<keyword evidence="6 8" id="KW-0472">Membrane</keyword>
<dbReference type="PRINTS" id="PR01434">
    <property type="entry name" value="NADHDHGNASE5"/>
</dbReference>
<evidence type="ECO:0000313" key="12">
    <source>
        <dbReference type="Proteomes" id="UP000519004"/>
    </source>
</evidence>
<comment type="subcellular location">
    <subcellularLocation>
        <location evidence="1">Cell membrane</location>
        <topology evidence="1">Multi-pass membrane protein</topology>
    </subcellularLocation>
    <subcellularLocation>
        <location evidence="7">Membrane</location>
        <topology evidence="7">Multi-pass membrane protein</topology>
    </subcellularLocation>
</comment>
<dbReference type="GO" id="GO:0005886">
    <property type="term" value="C:plasma membrane"/>
    <property type="evidence" value="ECO:0007669"/>
    <property type="project" value="UniProtKB-SubCell"/>
</dbReference>
<feature type="transmembrane region" description="Helical" evidence="8">
    <location>
        <begin position="214"/>
        <end position="235"/>
    </location>
</feature>
<comment type="caution">
    <text evidence="11">The sequence shown here is derived from an EMBL/GenBank/DDBJ whole genome shotgun (WGS) entry which is preliminary data.</text>
</comment>
<evidence type="ECO:0000256" key="5">
    <source>
        <dbReference type="ARBA" id="ARBA00022989"/>
    </source>
</evidence>
<evidence type="ECO:0000313" key="11">
    <source>
        <dbReference type="EMBL" id="MBB5014387.1"/>
    </source>
</evidence>
<dbReference type="AlphaFoldDB" id="A0A7W7V765"/>
<feature type="transmembrane region" description="Helical" evidence="8">
    <location>
        <begin position="412"/>
        <end position="432"/>
    </location>
</feature>
<sequence length="498" mass="53194">MSALLGQALPLYIVLTSLAAAVLIFALGERRQRLRTIVNLAAALLKLGLIAVLLDAIRAGESFVWRLPLLPGLDLVLHADPLTLLFSTLSAVLWLLTTVYAIGYLERSPHRARFFGFFSLCVASTMGVAAAGNLFTFFVFYELLTLATWPLVAHRGTPGSLAGARSYLRYTLFGSALFLAGLVWLHVLAGPQDFIARGLLGDVLDGQAGAQRAVFVLLVAGLGVKAALVPLHGWLPNAMVAPAPVSALLHAVAVVKAGAFGIVRVVYDVYGPERVQALGMDQPLAIVAGITIVYGSLLALRQEDLKRRLAYSTVSQVSYIVLGTAIAGPLASVGGMVHLVHQGLMKITLFFCAGNYSEALGVKTVRQLDGIGRRMPWTSAAFTIGALGMIGLPPLAGFVSKWYLGVGAAAVGHYWVIGVLVASTLLNAAYFLPLLRRIWFGTPPAQWPDEQPMSRQVRLSLAVPPLLTALFALLAGLLAGFDLSPLGWVQFIVREHYG</sequence>
<feature type="transmembrane region" description="Helical" evidence="8">
    <location>
        <begin position="461"/>
        <end position="481"/>
    </location>
</feature>
<evidence type="ECO:0000256" key="1">
    <source>
        <dbReference type="ARBA" id="ARBA00004651"/>
    </source>
</evidence>
<feature type="transmembrane region" description="Helical" evidence="8">
    <location>
        <begin position="380"/>
        <end position="400"/>
    </location>
</feature>
<accession>A0A7W7V765</accession>
<comment type="similarity">
    <text evidence="2">Belongs to the CPA3 antiporters (TC 2.A.63) subunit D family.</text>
</comment>
<evidence type="ECO:0000256" key="6">
    <source>
        <dbReference type="ARBA" id="ARBA00023136"/>
    </source>
</evidence>
<feature type="domain" description="NADH:quinone oxidoreductase/Mrp antiporter transmembrane" evidence="9">
    <location>
        <begin position="131"/>
        <end position="425"/>
    </location>
</feature>
<protein>
    <submittedName>
        <fullName evidence="11">Multicomponent Na+:H+ antiporter subunit D</fullName>
    </submittedName>
</protein>
<dbReference type="InterPro" id="IPR050586">
    <property type="entry name" value="CPA3_Na-H_Antiporter_D"/>
</dbReference>
<dbReference type="RefSeq" id="WP_183946973.1">
    <property type="nucleotide sequence ID" value="NZ_JACHHX010000001.1"/>
</dbReference>
<organism evidence="11 12">
    <name type="scientific">Rehaibacterium terrae</name>
    <dbReference type="NCBI Taxonomy" id="1341696"/>
    <lineage>
        <taxon>Bacteria</taxon>
        <taxon>Pseudomonadati</taxon>
        <taxon>Pseudomonadota</taxon>
        <taxon>Gammaproteobacteria</taxon>
        <taxon>Lysobacterales</taxon>
        <taxon>Lysobacteraceae</taxon>
        <taxon>Rehaibacterium</taxon>
    </lineage>
</organism>
<evidence type="ECO:0000256" key="4">
    <source>
        <dbReference type="ARBA" id="ARBA00022692"/>
    </source>
</evidence>
<evidence type="ECO:0000256" key="3">
    <source>
        <dbReference type="ARBA" id="ARBA00022475"/>
    </source>
</evidence>
<dbReference type="EMBL" id="JACHHX010000001">
    <property type="protein sequence ID" value="MBB5014387.1"/>
    <property type="molecule type" value="Genomic_DNA"/>
</dbReference>
<evidence type="ECO:0000256" key="7">
    <source>
        <dbReference type="RuleBase" id="RU000320"/>
    </source>
</evidence>
<dbReference type="Pfam" id="PF00662">
    <property type="entry name" value="Proton_antipo_N"/>
    <property type="match status" value="1"/>
</dbReference>
<keyword evidence="12" id="KW-1185">Reference proteome</keyword>
<feature type="transmembrane region" description="Helical" evidence="8">
    <location>
        <begin position="6"/>
        <end position="28"/>
    </location>
</feature>
<dbReference type="InterPro" id="IPR001750">
    <property type="entry name" value="ND/Mrp_TM"/>
</dbReference>
<dbReference type="InterPro" id="IPR001516">
    <property type="entry name" value="Proton_antipo_N"/>
</dbReference>
<feature type="transmembrane region" description="Helical" evidence="8">
    <location>
        <begin position="114"/>
        <end position="141"/>
    </location>
</feature>
<keyword evidence="5 8" id="KW-1133">Transmembrane helix</keyword>
<gene>
    <name evidence="11" type="ORF">HNQ58_000258</name>
</gene>
<feature type="transmembrane region" description="Helical" evidence="8">
    <location>
        <begin position="320"/>
        <end position="340"/>
    </location>
</feature>
<evidence type="ECO:0000259" key="9">
    <source>
        <dbReference type="Pfam" id="PF00361"/>
    </source>
</evidence>
<dbReference type="Pfam" id="PF00361">
    <property type="entry name" value="Proton_antipo_M"/>
    <property type="match status" value="1"/>
</dbReference>
<dbReference type="PANTHER" id="PTHR42703">
    <property type="entry name" value="NADH DEHYDROGENASE"/>
    <property type="match status" value="1"/>
</dbReference>
<feature type="transmembrane region" description="Helical" evidence="8">
    <location>
        <begin position="282"/>
        <end position="300"/>
    </location>
</feature>
<evidence type="ECO:0000256" key="8">
    <source>
        <dbReference type="SAM" id="Phobius"/>
    </source>
</evidence>
<name>A0A7W7V765_9GAMM</name>
<feature type="transmembrane region" description="Helical" evidence="8">
    <location>
        <begin position="40"/>
        <end position="59"/>
    </location>
</feature>
<proteinExistence type="inferred from homology"/>
<keyword evidence="3" id="KW-1003">Cell membrane</keyword>
<feature type="transmembrane region" description="Helical" evidence="8">
    <location>
        <begin position="167"/>
        <end position="189"/>
    </location>
</feature>